<dbReference type="InterPro" id="IPR050721">
    <property type="entry name" value="Trk_Ktr_HKT_K-transport"/>
</dbReference>
<evidence type="ECO:0000256" key="2">
    <source>
        <dbReference type="ARBA" id="ARBA00022448"/>
    </source>
</evidence>
<dbReference type="EMBL" id="JAYMFH010000001">
    <property type="protein sequence ID" value="MEC4293856.1"/>
    <property type="molecule type" value="Genomic_DNA"/>
</dbReference>
<dbReference type="InterPro" id="IPR036721">
    <property type="entry name" value="RCK_C_sf"/>
</dbReference>
<evidence type="ECO:0000256" key="5">
    <source>
        <dbReference type="ARBA" id="ARBA00023027"/>
    </source>
</evidence>
<keyword evidence="4" id="KW-0630">Potassium</keyword>
<proteinExistence type="predicted"/>
<gene>
    <name evidence="9" type="ORF">VJ920_00855</name>
</gene>
<evidence type="ECO:0000259" key="8">
    <source>
        <dbReference type="PROSITE" id="PS51202"/>
    </source>
</evidence>
<dbReference type="Gene3D" id="3.30.70.1450">
    <property type="entry name" value="Regulator of K+ conductance, C-terminal domain"/>
    <property type="match status" value="1"/>
</dbReference>
<keyword evidence="5" id="KW-0520">NAD</keyword>
<reference evidence="9 10" key="1">
    <citation type="submission" date="2024-01" db="EMBL/GenBank/DDBJ databases">
        <title>novel species in genus Adlercreutzia.</title>
        <authorList>
            <person name="Liu X."/>
        </authorList>
    </citation>
    <scope>NUCLEOTIDE SEQUENCE [LARGE SCALE GENOMIC DNA]</scope>
    <source>
        <strain evidence="9 10">R22</strain>
    </source>
</reference>
<keyword evidence="2" id="KW-0813">Transport</keyword>
<dbReference type="InterPro" id="IPR006037">
    <property type="entry name" value="RCK_C"/>
</dbReference>
<evidence type="ECO:0000259" key="7">
    <source>
        <dbReference type="PROSITE" id="PS51201"/>
    </source>
</evidence>
<dbReference type="RefSeq" id="WP_326438400.1">
    <property type="nucleotide sequence ID" value="NZ_JAYMFH010000001.1"/>
</dbReference>
<keyword evidence="6" id="KW-0406">Ion transport</keyword>
<comment type="caution">
    <text evidence="9">The sequence shown here is derived from an EMBL/GenBank/DDBJ whole genome shotgun (WGS) entry which is preliminary data.</text>
</comment>
<dbReference type="Pfam" id="PF02080">
    <property type="entry name" value="TrkA_C"/>
    <property type="match status" value="1"/>
</dbReference>
<dbReference type="PROSITE" id="PS51201">
    <property type="entry name" value="RCK_N"/>
    <property type="match status" value="1"/>
</dbReference>
<evidence type="ECO:0000256" key="6">
    <source>
        <dbReference type="ARBA" id="ARBA00023065"/>
    </source>
</evidence>
<evidence type="ECO:0000256" key="3">
    <source>
        <dbReference type="ARBA" id="ARBA00022538"/>
    </source>
</evidence>
<dbReference type="Proteomes" id="UP001343724">
    <property type="component" value="Unassembled WGS sequence"/>
</dbReference>
<dbReference type="InterPro" id="IPR006036">
    <property type="entry name" value="K_uptake_TrkA"/>
</dbReference>
<feature type="domain" description="RCK C-terminal" evidence="8">
    <location>
        <begin position="138"/>
        <end position="222"/>
    </location>
</feature>
<sequence>MYIVIAGGGKIGSYLAGIMLKSGNEVAVIEEKLAAADRLSVQLTGPYLVIHGDGCDSRYQEDAGIRQADVFVATTGQDDSNLVSCEIAQRVFHVPRCIARVNNPKNERIFREVGIECVSSTTLIANLIEEEALLGSVSVVSSLTHGNVALAEVMVPRMRRFSNEDGVLIEEVPLPDNAIIAAVASGGDVEVASEETVLYPGDKAIVVADEDVLDEVRQAFRGL</sequence>
<feature type="domain" description="RCK N-terminal" evidence="7">
    <location>
        <begin position="1"/>
        <end position="120"/>
    </location>
</feature>
<organism evidence="9 10">
    <name type="scientific">Adlercreutzia shanghongiae</name>
    <dbReference type="NCBI Taxonomy" id="3111773"/>
    <lineage>
        <taxon>Bacteria</taxon>
        <taxon>Bacillati</taxon>
        <taxon>Actinomycetota</taxon>
        <taxon>Coriobacteriia</taxon>
        <taxon>Eggerthellales</taxon>
        <taxon>Eggerthellaceae</taxon>
        <taxon>Adlercreutzia</taxon>
    </lineage>
</organism>
<evidence type="ECO:0000256" key="1">
    <source>
        <dbReference type="ARBA" id="ARBA00017378"/>
    </source>
</evidence>
<evidence type="ECO:0000313" key="10">
    <source>
        <dbReference type="Proteomes" id="UP001343724"/>
    </source>
</evidence>
<keyword evidence="3" id="KW-0633">Potassium transport</keyword>
<dbReference type="SUPFAM" id="SSF51735">
    <property type="entry name" value="NAD(P)-binding Rossmann-fold domains"/>
    <property type="match status" value="1"/>
</dbReference>
<dbReference type="Gene3D" id="3.40.50.720">
    <property type="entry name" value="NAD(P)-binding Rossmann-like Domain"/>
    <property type="match status" value="1"/>
</dbReference>
<protein>
    <recommendedName>
        <fullName evidence="1">Trk system potassium uptake protein TrkA</fullName>
    </recommendedName>
</protein>
<dbReference type="PANTHER" id="PTHR43833">
    <property type="entry name" value="POTASSIUM CHANNEL PROTEIN 2-RELATED-RELATED"/>
    <property type="match status" value="1"/>
</dbReference>
<evidence type="ECO:0000313" key="9">
    <source>
        <dbReference type="EMBL" id="MEC4293856.1"/>
    </source>
</evidence>
<evidence type="ECO:0000256" key="4">
    <source>
        <dbReference type="ARBA" id="ARBA00022958"/>
    </source>
</evidence>
<dbReference type="SUPFAM" id="SSF116726">
    <property type="entry name" value="TrkA C-terminal domain-like"/>
    <property type="match status" value="1"/>
</dbReference>
<keyword evidence="10" id="KW-1185">Reference proteome</keyword>
<accession>A0ABU6IVJ5</accession>
<name>A0ABU6IVJ5_9ACTN</name>
<dbReference type="InterPro" id="IPR036291">
    <property type="entry name" value="NAD(P)-bd_dom_sf"/>
</dbReference>
<dbReference type="InterPro" id="IPR003148">
    <property type="entry name" value="RCK_N"/>
</dbReference>
<dbReference type="Pfam" id="PF02254">
    <property type="entry name" value="TrkA_N"/>
    <property type="match status" value="1"/>
</dbReference>
<dbReference type="PANTHER" id="PTHR43833:SF5">
    <property type="entry name" value="TRK SYSTEM POTASSIUM UPTAKE PROTEIN TRKA"/>
    <property type="match status" value="1"/>
</dbReference>
<dbReference type="PROSITE" id="PS51202">
    <property type="entry name" value="RCK_C"/>
    <property type="match status" value="1"/>
</dbReference>
<dbReference type="PRINTS" id="PR00335">
    <property type="entry name" value="KUPTAKETRKA"/>
</dbReference>